<dbReference type="RefSeq" id="WP_128746501.1">
    <property type="nucleotide sequence ID" value="NZ_CP035281.1"/>
</dbReference>
<keyword evidence="4 8" id="KW-0378">Hydrolase</keyword>
<dbReference type="InterPro" id="IPR000086">
    <property type="entry name" value="NUDIX_hydrolase_dom"/>
</dbReference>
<dbReference type="SUPFAM" id="SSF55811">
    <property type="entry name" value="Nudix"/>
    <property type="match status" value="1"/>
</dbReference>
<evidence type="ECO:0000259" key="7">
    <source>
        <dbReference type="PROSITE" id="PS51462"/>
    </source>
</evidence>
<evidence type="ECO:0000256" key="4">
    <source>
        <dbReference type="ARBA" id="ARBA00022801"/>
    </source>
</evidence>
<dbReference type="Pfam" id="PF09297">
    <property type="entry name" value="Zn_ribbon_NUD"/>
    <property type="match status" value="1"/>
</dbReference>
<dbReference type="InterPro" id="IPR015797">
    <property type="entry name" value="NUDIX_hydrolase-like_dom_sf"/>
</dbReference>
<dbReference type="PROSITE" id="PS00893">
    <property type="entry name" value="NUDIX_BOX"/>
    <property type="match status" value="1"/>
</dbReference>
<dbReference type="Gene3D" id="3.90.79.10">
    <property type="entry name" value="Nucleoside Triphosphate Pyrophosphohydrolase"/>
    <property type="match status" value="1"/>
</dbReference>
<dbReference type="PANTHER" id="PTHR11383">
    <property type="entry name" value="NUCLEOSIDE DIPHOSPHATE-LINKED MOIETY X MOTIF 13"/>
    <property type="match status" value="1"/>
</dbReference>
<feature type="domain" description="Nudix hydrolase" evidence="7">
    <location>
        <begin position="164"/>
        <end position="290"/>
    </location>
</feature>
<dbReference type="Proteomes" id="UP000287601">
    <property type="component" value="Chromosome"/>
</dbReference>
<dbReference type="EC" id="3.6.1.22" evidence="2"/>
<keyword evidence="9" id="KW-1185">Reference proteome</keyword>
<evidence type="ECO:0000256" key="5">
    <source>
        <dbReference type="ARBA" id="ARBA00022842"/>
    </source>
</evidence>
<dbReference type="EMBL" id="CP035281">
    <property type="protein sequence ID" value="QAT43793.1"/>
    <property type="molecule type" value="Genomic_DNA"/>
</dbReference>
<dbReference type="OrthoDB" id="9787476at2"/>
<dbReference type="KEGG" id="amij:EQM06_11485"/>
<evidence type="ECO:0000256" key="6">
    <source>
        <dbReference type="ARBA" id="ARBA00023027"/>
    </source>
</evidence>
<evidence type="ECO:0000256" key="1">
    <source>
        <dbReference type="ARBA" id="ARBA00001946"/>
    </source>
</evidence>
<organism evidence="8 9">
    <name type="scientific">Aminipila luticellarii</name>
    <dbReference type="NCBI Taxonomy" id="2507160"/>
    <lineage>
        <taxon>Bacteria</taxon>
        <taxon>Bacillati</taxon>
        <taxon>Bacillota</taxon>
        <taxon>Clostridia</taxon>
        <taxon>Peptostreptococcales</taxon>
        <taxon>Anaerovoracaceae</taxon>
        <taxon>Aminipila</taxon>
    </lineage>
</organism>
<dbReference type="CDD" id="cd03429">
    <property type="entry name" value="NUDIX_NADH_pyrophosphatase_Nudt13"/>
    <property type="match status" value="1"/>
</dbReference>
<proteinExistence type="predicted"/>
<dbReference type="PANTHER" id="PTHR11383:SF3">
    <property type="entry name" value="NAD(P)H PYROPHOSPHATASE NUDT13, MITOCHONDRIAL"/>
    <property type="match status" value="1"/>
</dbReference>
<dbReference type="GO" id="GO:0016787">
    <property type="term" value="F:hydrolase activity"/>
    <property type="evidence" value="ECO:0007669"/>
    <property type="project" value="UniProtKB-KW"/>
</dbReference>
<evidence type="ECO:0000256" key="3">
    <source>
        <dbReference type="ARBA" id="ARBA00022723"/>
    </source>
</evidence>
<evidence type="ECO:0000256" key="2">
    <source>
        <dbReference type="ARBA" id="ARBA00012381"/>
    </source>
</evidence>
<comment type="cofactor">
    <cofactor evidence="1">
        <name>Mg(2+)</name>
        <dbReference type="ChEBI" id="CHEBI:18420"/>
    </cofactor>
</comment>
<dbReference type="InterPro" id="IPR015376">
    <property type="entry name" value="Znr_NADH_PPase"/>
</dbReference>
<dbReference type="Gene3D" id="3.90.79.20">
    <property type="match status" value="1"/>
</dbReference>
<protein>
    <recommendedName>
        <fullName evidence="2">NAD(+) diphosphatase</fullName>
        <ecNumber evidence="2">3.6.1.22</ecNumber>
    </recommendedName>
</protein>
<evidence type="ECO:0000313" key="9">
    <source>
        <dbReference type="Proteomes" id="UP000287601"/>
    </source>
</evidence>
<sequence>MIQDIEPRKFDITFKDMKPKNTDYALLFCEEFVLMKQPDGQERAAEFLTFNELNALEEVREVKKRSTYLFSIDDNKYFSVNIPKEKEMDCRKKVIREGKVLAWISQNAFRALKEKWLGFAGITAVQINRWFLNHRYCGRCGKPLIYSKTERSLICENCHITEYPKISPAIIVGIVDGDKLLLTRYADRPYKRYALIAGFSEVGEALEDTVKREVMEEVGLKVKDITYYKSQPWSFSDSLLAGFFARLDGDNTVTLADGELAEGTWFSREQIPVNQEEIALTAEMIRYFADGNDVFK</sequence>
<dbReference type="InterPro" id="IPR020084">
    <property type="entry name" value="NUDIX_hydrolase_CS"/>
</dbReference>
<name>A0A410PXV8_9FIRM</name>
<keyword evidence="3" id="KW-0479">Metal-binding</keyword>
<accession>A0A410PXV8</accession>
<dbReference type="Pfam" id="PF00293">
    <property type="entry name" value="NUDIX"/>
    <property type="match status" value="1"/>
</dbReference>
<dbReference type="PROSITE" id="PS51462">
    <property type="entry name" value="NUDIX"/>
    <property type="match status" value="1"/>
</dbReference>
<gene>
    <name evidence="8" type="ORF">EQM06_11485</name>
</gene>
<evidence type="ECO:0000313" key="8">
    <source>
        <dbReference type="EMBL" id="QAT43793.1"/>
    </source>
</evidence>
<reference evidence="8 9" key="1">
    <citation type="submission" date="2019-01" db="EMBL/GenBank/DDBJ databases">
        <title>Draft genomes of a novel of Aminipila strains.</title>
        <authorList>
            <person name="Ma S."/>
        </authorList>
    </citation>
    <scope>NUCLEOTIDE SEQUENCE [LARGE SCALE GENOMIC DNA]</scope>
    <source>
        <strain evidence="9">JN-39</strain>
    </source>
</reference>
<dbReference type="GO" id="GO:0046872">
    <property type="term" value="F:metal ion binding"/>
    <property type="evidence" value="ECO:0007669"/>
    <property type="project" value="UniProtKB-KW"/>
</dbReference>
<dbReference type="NCBIfam" id="NF001299">
    <property type="entry name" value="PRK00241.1"/>
    <property type="match status" value="1"/>
</dbReference>
<keyword evidence="6" id="KW-0520">NAD</keyword>
<keyword evidence="5" id="KW-0460">Magnesium</keyword>
<dbReference type="AlphaFoldDB" id="A0A410PXV8"/>
<dbReference type="InterPro" id="IPR049734">
    <property type="entry name" value="NudC-like_C"/>
</dbReference>